<dbReference type="EMBL" id="BPLQ01011025">
    <property type="protein sequence ID" value="GIY55019.1"/>
    <property type="molecule type" value="Genomic_DNA"/>
</dbReference>
<dbReference type="AlphaFoldDB" id="A0AAV4UB46"/>
<proteinExistence type="predicted"/>
<dbReference type="Proteomes" id="UP001054837">
    <property type="component" value="Unassembled WGS sequence"/>
</dbReference>
<organism evidence="1 2">
    <name type="scientific">Caerostris darwini</name>
    <dbReference type="NCBI Taxonomy" id="1538125"/>
    <lineage>
        <taxon>Eukaryota</taxon>
        <taxon>Metazoa</taxon>
        <taxon>Ecdysozoa</taxon>
        <taxon>Arthropoda</taxon>
        <taxon>Chelicerata</taxon>
        <taxon>Arachnida</taxon>
        <taxon>Araneae</taxon>
        <taxon>Araneomorphae</taxon>
        <taxon>Entelegynae</taxon>
        <taxon>Araneoidea</taxon>
        <taxon>Araneidae</taxon>
        <taxon>Caerostris</taxon>
    </lineage>
</organism>
<sequence>MHVNCMKVNIDILYYFKTQKAIPPPSKTKFFAMLHAPYQPCTETRLHYLKGLHSDPLFNLIEPQTNPFQLHALKALQTGPLLQSPAE</sequence>
<evidence type="ECO:0000313" key="2">
    <source>
        <dbReference type="Proteomes" id="UP001054837"/>
    </source>
</evidence>
<keyword evidence="2" id="KW-1185">Reference proteome</keyword>
<accession>A0AAV4UB46</accession>
<reference evidence="1 2" key="1">
    <citation type="submission" date="2021-06" db="EMBL/GenBank/DDBJ databases">
        <title>Caerostris darwini draft genome.</title>
        <authorList>
            <person name="Kono N."/>
            <person name="Arakawa K."/>
        </authorList>
    </citation>
    <scope>NUCLEOTIDE SEQUENCE [LARGE SCALE GENOMIC DNA]</scope>
</reference>
<name>A0AAV4UB46_9ARAC</name>
<gene>
    <name evidence="1" type="ORF">CDAR_254471</name>
</gene>
<evidence type="ECO:0000313" key="1">
    <source>
        <dbReference type="EMBL" id="GIY55019.1"/>
    </source>
</evidence>
<comment type="caution">
    <text evidence="1">The sequence shown here is derived from an EMBL/GenBank/DDBJ whole genome shotgun (WGS) entry which is preliminary data.</text>
</comment>
<protein>
    <submittedName>
        <fullName evidence="1">Uncharacterized protein</fullName>
    </submittedName>
</protein>